<gene>
    <name evidence="10 12" type="primary">nagZ</name>
    <name evidence="12" type="ORF">RXV79_05330</name>
</gene>
<dbReference type="InterPro" id="IPR017853">
    <property type="entry name" value="GH"/>
</dbReference>
<keyword evidence="5 10" id="KW-0133">Cell shape</keyword>
<evidence type="ECO:0000256" key="1">
    <source>
        <dbReference type="ARBA" id="ARBA00001231"/>
    </source>
</evidence>
<sequence>MTSHAPVVLDVAGTTLNDDDRRRLRHPLTGGLIFFARNWQSRQQLTELAAEIKSIRPDVLISVDHEGGRVQRFRTDGFTHLPPMRALGELWMRDALTATDAATAAGYVLGAELRSCGVDLSFTPVLDLDHGGSSVIGDRAFHRDARVTTMLAKSLMHGLLQAGMANCGKHFPGHGFVKGDSHTEVPVDKRSLKAILADDAKPYEWLSTSLTSVMPAHVIYPKVDDHPAGFSPRWLKEILRQQLGFTGAIFSDDLSMEGAKVAGSAVDGAVAALQAGCDMVLLCNQSLDGGHAVDELLDGLQAAAEQGQWAPDADSEMRRLRLLPQSAPLTWDELMHDPVYQRALERLP</sequence>
<comment type="similarity">
    <text evidence="10">Belongs to the glycosyl hydrolase 3 family. NagZ subfamily.</text>
</comment>
<evidence type="ECO:0000256" key="4">
    <source>
        <dbReference type="ARBA" id="ARBA00022801"/>
    </source>
</evidence>
<organism evidence="12 13">
    <name type="scientific">Piscinibacter gummiphilus</name>
    <dbReference type="NCBI Taxonomy" id="946333"/>
    <lineage>
        <taxon>Bacteria</taxon>
        <taxon>Pseudomonadati</taxon>
        <taxon>Pseudomonadota</taxon>
        <taxon>Betaproteobacteria</taxon>
        <taxon>Burkholderiales</taxon>
        <taxon>Sphaerotilaceae</taxon>
        <taxon>Piscinibacter</taxon>
    </lineage>
</organism>
<evidence type="ECO:0000313" key="13">
    <source>
        <dbReference type="Proteomes" id="UP001303946"/>
    </source>
</evidence>
<dbReference type="InterPro" id="IPR001764">
    <property type="entry name" value="Glyco_hydro_3_N"/>
</dbReference>
<dbReference type="InterPro" id="IPR050226">
    <property type="entry name" value="NagZ_Beta-hexosaminidase"/>
</dbReference>
<evidence type="ECO:0000313" key="12">
    <source>
        <dbReference type="EMBL" id="WOB09484.1"/>
    </source>
</evidence>
<dbReference type="HAMAP" id="MF_00364">
    <property type="entry name" value="NagZ"/>
    <property type="match status" value="1"/>
</dbReference>
<keyword evidence="13" id="KW-1185">Reference proteome</keyword>
<keyword evidence="4 10" id="KW-0378">Hydrolase</keyword>
<dbReference type="EC" id="3.2.1.52" evidence="10"/>
<comment type="pathway">
    <text evidence="10">Cell wall biogenesis; peptidoglycan recycling.</text>
</comment>
<evidence type="ECO:0000256" key="8">
    <source>
        <dbReference type="ARBA" id="ARBA00023306"/>
    </source>
</evidence>
<dbReference type="PANTHER" id="PTHR30480">
    <property type="entry name" value="BETA-HEXOSAMINIDASE-RELATED"/>
    <property type="match status" value="1"/>
</dbReference>
<dbReference type="RefSeq" id="WP_316702434.1">
    <property type="nucleotide sequence ID" value="NZ_CP136336.1"/>
</dbReference>
<feature type="active site" description="Nucleophile" evidence="10">
    <location>
        <position position="252"/>
    </location>
</feature>
<accession>A0ABZ0CWZ8</accession>
<keyword evidence="9 10" id="KW-0961">Cell wall biogenesis/degradation</keyword>
<evidence type="ECO:0000256" key="3">
    <source>
        <dbReference type="ARBA" id="ARBA00022618"/>
    </source>
</evidence>
<keyword evidence="6 10" id="KW-0573">Peptidoglycan synthesis</keyword>
<evidence type="ECO:0000256" key="5">
    <source>
        <dbReference type="ARBA" id="ARBA00022960"/>
    </source>
</evidence>
<feature type="site" description="Important for catalytic activity" evidence="10">
    <location>
        <position position="180"/>
    </location>
</feature>
<keyword evidence="3 10" id="KW-0132">Cell division</keyword>
<evidence type="ECO:0000259" key="11">
    <source>
        <dbReference type="Pfam" id="PF00933"/>
    </source>
</evidence>
<evidence type="ECO:0000256" key="6">
    <source>
        <dbReference type="ARBA" id="ARBA00022984"/>
    </source>
</evidence>
<reference evidence="12 13" key="1">
    <citation type="submission" date="2023-10" db="EMBL/GenBank/DDBJ databases">
        <title>Bacteria for the degradation of biodegradable plastic PBAT(Polybutylene adipate terephthalate).</title>
        <authorList>
            <person name="Weon H.-Y."/>
            <person name="Yeon J."/>
        </authorList>
    </citation>
    <scope>NUCLEOTIDE SEQUENCE [LARGE SCALE GENOMIC DNA]</scope>
    <source>
        <strain evidence="12 13">SBD 7-3</strain>
    </source>
</reference>
<keyword evidence="8 10" id="KW-0131">Cell cycle</keyword>
<dbReference type="Pfam" id="PF00933">
    <property type="entry name" value="Glyco_hydro_3"/>
    <property type="match status" value="1"/>
</dbReference>
<dbReference type="PANTHER" id="PTHR30480:SF13">
    <property type="entry name" value="BETA-HEXOSAMINIDASE"/>
    <property type="match status" value="1"/>
</dbReference>
<dbReference type="InterPro" id="IPR022956">
    <property type="entry name" value="Beta_hexosaminidase_bac"/>
</dbReference>
<feature type="binding site" evidence="10">
    <location>
        <position position="64"/>
    </location>
    <ligand>
        <name>substrate</name>
    </ligand>
</feature>
<feature type="active site" description="Proton donor/acceptor" evidence="10">
    <location>
        <position position="182"/>
    </location>
</feature>
<feature type="binding site" evidence="10">
    <location>
        <position position="139"/>
    </location>
    <ligand>
        <name>substrate</name>
    </ligand>
</feature>
<proteinExistence type="inferred from homology"/>
<evidence type="ECO:0000256" key="10">
    <source>
        <dbReference type="HAMAP-Rule" id="MF_00364"/>
    </source>
</evidence>
<dbReference type="NCBIfam" id="NF003740">
    <property type="entry name" value="PRK05337.1"/>
    <property type="match status" value="1"/>
</dbReference>
<feature type="domain" description="Glycoside hydrolase family 3 N-terminal" evidence="11">
    <location>
        <begin position="14"/>
        <end position="308"/>
    </location>
</feature>
<comment type="function">
    <text evidence="10">Plays a role in peptidoglycan recycling by cleaving the terminal beta-1,4-linked N-acetylglucosamine (GlcNAc) from peptide-linked peptidoglycan fragments, giving rise to free GlcNAc, anhydro-N-acetylmuramic acid and anhydro-N-acetylmuramic acid-linked peptides.</text>
</comment>
<name>A0ABZ0CWZ8_9BURK</name>
<evidence type="ECO:0000256" key="7">
    <source>
        <dbReference type="ARBA" id="ARBA00023295"/>
    </source>
</evidence>
<evidence type="ECO:0000256" key="2">
    <source>
        <dbReference type="ARBA" id="ARBA00022490"/>
    </source>
</evidence>
<dbReference type="EMBL" id="CP136336">
    <property type="protein sequence ID" value="WOB09484.1"/>
    <property type="molecule type" value="Genomic_DNA"/>
</dbReference>
<keyword evidence="7 10" id="KW-0326">Glycosidase</keyword>
<dbReference type="GO" id="GO:0004563">
    <property type="term" value="F:beta-N-acetylhexosaminidase activity"/>
    <property type="evidence" value="ECO:0007669"/>
    <property type="project" value="UniProtKB-EC"/>
</dbReference>
<dbReference type="InterPro" id="IPR036962">
    <property type="entry name" value="Glyco_hydro_3_N_sf"/>
</dbReference>
<comment type="catalytic activity">
    <reaction evidence="1 10">
        <text>Hydrolysis of terminal non-reducing N-acetyl-D-hexosamine residues in N-acetyl-beta-D-hexosaminides.</text>
        <dbReference type="EC" id="3.2.1.52"/>
    </reaction>
</comment>
<dbReference type="Gene3D" id="3.20.20.300">
    <property type="entry name" value="Glycoside hydrolase, family 3, N-terminal domain"/>
    <property type="match status" value="1"/>
</dbReference>
<feature type="binding site" evidence="10">
    <location>
        <position position="72"/>
    </location>
    <ligand>
        <name>substrate</name>
    </ligand>
</feature>
<comment type="subcellular location">
    <subcellularLocation>
        <location evidence="10">Cytoplasm</location>
    </subcellularLocation>
</comment>
<evidence type="ECO:0000256" key="9">
    <source>
        <dbReference type="ARBA" id="ARBA00023316"/>
    </source>
</evidence>
<feature type="binding site" evidence="10">
    <location>
        <begin position="169"/>
        <end position="170"/>
    </location>
    <ligand>
        <name>substrate</name>
    </ligand>
</feature>
<dbReference type="SUPFAM" id="SSF51445">
    <property type="entry name" value="(Trans)glycosidases"/>
    <property type="match status" value="1"/>
</dbReference>
<keyword evidence="2 10" id="KW-0963">Cytoplasm</keyword>
<dbReference type="Proteomes" id="UP001303946">
    <property type="component" value="Chromosome"/>
</dbReference>
<protein>
    <recommendedName>
        <fullName evidence="10">Beta-hexosaminidase</fullName>
        <ecNumber evidence="10">3.2.1.52</ecNumber>
    </recommendedName>
    <alternativeName>
        <fullName evidence="10">Beta-N-acetylhexosaminidase</fullName>
    </alternativeName>
    <alternativeName>
        <fullName evidence="10">N-acetyl-beta-glucosaminidase</fullName>
    </alternativeName>
</protein>